<sequence>MSLFFREHLPLIIINCLQTTVIILVFWLDGYRSVPLVLYSLFLGVFFLTIYLIYRYITHKSFYKRLAQPMRHLDEAFETFHSAPLAEAFSKLLKSQYTLHLNERTHQEKRRKNHLTFINQWVHQMKTPLSVIALIAQESDEEYMMSIRSETDKLEKGLELVLYAARLETFEHDFQVQSVSLKKITEQAIRENKRLFIKNEVYPEIDVQSTVVESDEKWLIFILNQLITNAVKYSAGKSRKIIIAETKRSTQVELIVQDFGIGIPKTDVKRVFNPFFTGENGRLYRESTGMGLYLAKEVCEKMGHGIKLESLQEEGTTVKLIFQI</sequence>
<evidence type="ECO:0000256" key="5">
    <source>
        <dbReference type="ARBA" id="ARBA00022553"/>
    </source>
</evidence>
<evidence type="ECO:0000256" key="8">
    <source>
        <dbReference type="ARBA" id="ARBA00022741"/>
    </source>
</evidence>
<dbReference type="PROSITE" id="PS50109">
    <property type="entry name" value="HIS_KIN"/>
    <property type="match status" value="1"/>
</dbReference>
<dbReference type="PRINTS" id="PR00344">
    <property type="entry name" value="BCTRLSENSOR"/>
</dbReference>
<dbReference type="PANTHER" id="PTHR45453">
    <property type="entry name" value="PHOSPHATE REGULON SENSOR PROTEIN PHOR"/>
    <property type="match status" value="1"/>
</dbReference>
<dbReference type="GO" id="GO:0016301">
    <property type="term" value="F:kinase activity"/>
    <property type="evidence" value="ECO:0007669"/>
    <property type="project" value="UniProtKB-KW"/>
</dbReference>
<comment type="caution">
    <text evidence="16">The sequence shown here is derived from an EMBL/GenBank/DDBJ whole genome shotgun (WGS) entry which is preliminary data.</text>
</comment>
<evidence type="ECO:0000313" key="16">
    <source>
        <dbReference type="EMBL" id="MBD8007081.1"/>
    </source>
</evidence>
<evidence type="ECO:0000256" key="9">
    <source>
        <dbReference type="ARBA" id="ARBA00022777"/>
    </source>
</evidence>
<comment type="subcellular location">
    <subcellularLocation>
        <location evidence="2">Cell membrane</location>
        <topology evidence="2">Multi-pass membrane protein</topology>
    </subcellularLocation>
</comment>
<proteinExistence type="predicted"/>
<comment type="catalytic activity">
    <reaction evidence="1">
        <text>ATP + protein L-histidine = ADP + protein N-phospho-L-histidine.</text>
        <dbReference type="EC" id="2.7.13.3"/>
    </reaction>
</comment>
<name>A0ABR8VQM5_9BACI</name>
<keyword evidence="13 14" id="KW-0472">Membrane</keyword>
<organism evidence="16 17">
    <name type="scientific">Bacillus norwichensis</name>
    <dbReference type="NCBI Taxonomy" id="2762217"/>
    <lineage>
        <taxon>Bacteria</taxon>
        <taxon>Bacillati</taxon>
        <taxon>Bacillota</taxon>
        <taxon>Bacilli</taxon>
        <taxon>Bacillales</taxon>
        <taxon>Bacillaceae</taxon>
        <taxon>Bacillus</taxon>
    </lineage>
</organism>
<dbReference type="InterPro" id="IPR036890">
    <property type="entry name" value="HATPase_C_sf"/>
</dbReference>
<feature type="transmembrane region" description="Helical" evidence="14">
    <location>
        <begin position="34"/>
        <end position="54"/>
    </location>
</feature>
<evidence type="ECO:0000256" key="11">
    <source>
        <dbReference type="ARBA" id="ARBA00022989"/>
    </source>
</evidence>
<dbReference type="InterPro" id="IPR005467">
    <property type="entry name" value="His_kinase_dom"/>
</dbReference>
<keyword evidence="7 14" id="KW-0812">Transmembrane</keyword>
<dbReference type="RefSeq" id="WP_191815495.1">
    <property type="nucleotide sequence ID" value="NZ_JACSPV010000046.1"/>
</dbReference>
<evidence type="ECO:0000256" key="13">
    <source>
        <dbReference type="ARBA" id="ARBA00023136"/>
    </source>
</evidence>
<keyword evidence="5" id="KW-0597">Phosphoprotein</keyword>
<evidence type="ECO:0000256" key="1">
    <source>
        <dbReference type="ARBA" id="ARBA00000085"/>
    </source>
</evidence>
<gene>
    <name evidence="16" type="ORF">H9631_18625</name>
</gene>
<dbReference type="InterPro" id="IPR003594">
    <property type="entry name" value="HATPase_dom"/>
</dbReference>
<keyword evidence="10" id="KW-0067">ATP-binding</keyword>
<dbReference type="CDD" id="cd00082">
    <property type="entry name" value="HisKA"/>
    <property type="match status" value="1"/>
</dbReference>
<dbReference type="Proteomes" id="UP000648182">
    <property type="component" value="Unassembled WGS sequence"/>
</dbReference>
<reference evidence="16 17" key="1">
    <citation type="submission" date="2020-08" db="EMBL/GenBank/DDBJ databases">
        <title>A Genomic Blueprint of the Chicken Gut Microbiome.</title>
        <authorList>
            <person name="Gilroy R."/>
            <person name="Ravi A."/>
            <person name="Getino M."/>
            <person name="Pursley I."/>
            <person name="Horton D.L."/>
            <person name="Alikhan N.-F."/>
            <person name="Baker D."/>
            <person name="Gharbi K."/>
            <person name="Hall N."/>
            <person name="Watson M."/>
            <person name="Adriaenssens E.M."/>
            <person name="Foster-Nyarko E."/>
            <person name="Jarju S."/>
            <person name="Secka A."/>
            <person name="Antonio M."/>
            <person name="Oren A."/>
            <person name="Chaudhuri R."/>
            <person name="La Ragione R.M."/>
            <person name="Hildebrand F."/>
            <person name="Pallen M.J."/>
        </authorList>
    </citation>
    <scope>NUCLEOTIDE SEQUENCE [LARGE SCALE GENOMIC DNA]</scope>
    <source>
        <strain evidence="16 17">Sa1BUA2</strain>
    </source>
</reference>
<evidence type="ECO:0000256" key="6">
    <source>
        <dbReference type="ARBA" id="ARBA00022679"/>
    </source>
</evidence>
<evidence type="ECO:0000256" key="3">
    <source>
        <dbReference type="ARBA" id="ARBA00012438"/>
    </source>
</evidence>
<keyword evidence="11 14" id="KW-1133">Transmembrane helix</keyword>
<keyword evidence="8" id="KW-0547">Nucleotide-binding</keyword>
<evidence type="ECO:0000313" key="17">
    <source>
        <dbReference type="Proteomes" id="UP000648182"/>
    </source>
</evidence>
<evidence type="ECO:0000259" key="15">
    <source>
        <dbReference type="PROSITE" id="PS50109"/>
    </source>
</evidence>
<dbReference type="EMBL" id="JACSPV010000046">
    <property type="protein sequence ID" value="MBD8007081.1"/>
    <property type="molecule type" value="Genomic_DNA"/>
</dbReference>
<keyword evidence="17" id="KW-1185">Reference proteome</keyword>
<dbReference type="SUPFAM" id="SSF55874">
    <property type="entry name" value="ATPase domain of HSP90 chaperone/DNA topoisomerase II/histidine kinase"/>
    <property type="match status" value="1"/>
</dbReference>
<dbReference type="Gene3D" id="3.30.565.10">
    <property type="entry name" value="Histidine kinase-like ATPase, C-terminal domain"/>
    <property type="match status" value="1"/>
</dbReference>
<dbReference type="EC" id="2.7.13.3" evidence="3"/>
<feature type="transmembrane region" description="Helical" evidence="14">
    <location>
        <begin position="9"/>
        <end position="28"/>
    </location>
</feature>
<keyword evidence="12" id="KW-0902">Two-component regulatory system</keyword>
<keyword evidence="6" id="KW-0808">Transferase</keyword>
<dbReference type="InterPro" id="IPR004358">
    <property type="entry name" value="Sig_transdc_His_kin-like_C"/>
</dbReference>
<keyword evidence="9 16" id="KW-0418">Kinase</keyword>
<evidence type="ECO:0000256" key="12">
    <source>
        <dbReference type="ARBA" id="ARBA00023012"/>
    </source>
</evidence>
<keyword evidence="4" id="KW-1003">Cell membrane</keyword>
<dbReference type="InterPro" id="IPR003661">
    <property type="entry name" value="HisK_dim/P_dom"/>
</dbReference>
<dbReference type="InterPro" id="IPR050351">
    <property type="entry name" value="BphY/WalK/GraS-like"/>
</dbReference>
<dbReference type="PANTHER" id="PTHR45453:SF2">
    <property type="entry name" value="HISTIDINE KINASE"/>
    <property type="match status" value="1"/>
</dbReference>
<evidence type="ECO:0000256" key="2">
    <source>
        <dbReference type="ARBA" id="ARBA00004651"/>
    </source>
</evidence>
<evidence type="ECO:0000256" key="14">
    <source>
        <dbReference type="SAM" id="Phobius"/>
    </source>
</evidence>
<dbReference type="SMART" id="SM00387">
    <property type="entry name" value="HATPase_c"/>
    <property type="match status" value="1"/>
</dbReference>
<evidence type="ECO:0000256" key="7">
    <source>
        <dbReference type="ARBA" id="ARBA00022692"/>
    </source>
</evidence>
<evidence type="ECO:0000256" key="4">
    <source>
        <dbReference type="ARBA" id="ARBA00022475"/>
    </source>
</evidence>
<accession>A0ABR8VQM5</accession>
<evidence type="ECO:0000256" key="10">
    <source>
        <dbReference type="ARBA" id="ARBA00022840"/>
    </source>
</evidence>
<feature type="domain" description="Histidine kinase" evidence="15">
    <location>
        <begin position="120"/>
        <end position="324"/>
    </location>
</feature>
<protein>
    <recommendedName>
        <fullName evidence="3">histidine kinase</fullName>
        <ecNumber evidence="3">2.7.13.3</ecNumber>
    </recommendedName>
</protein>
<dbReference type="Pfam" id="PF02518">
    <property type="entry name" value="HATPase_c"/>
    <property type="match status" value="1"/>
</dbReference>